<reference evidence="2 3" key="1">
    <citation type="submission" date="2016-07" db="EMBL/GenBank/DDBJ databases">
        <title>Pervasive Adenine N6-methylation of Active Genes in Fungi.</title>
        <authorList>
            <consortium name="DOE Joint Genome Institute"/>
            <person name="Mondo S.J."/>
            <person name="Dannebaum R.O."/>
            <person name="Kuo R.C."/>
            <person name="Labutti K."/>
            <person name="Haridas S."/>
            <person name="Kuo A."/>
            <person name="Salamov A."/>
            <person name="Ahrendt S.R."/>
            <person name="Lipzen A."/>
            <person name="Sullivan W."/>
            <person name="Andreopoulos W.B."/>
            <person name="Clum A."/>
            <person name="Lindquist E."/>
            <person name="Daum C."/>
            <person name="Ramamoorthy G.K."/>
            <person name="Gryganskyi A."/>
            <person name="Culley D."/>
            <person name="Magnuson J.K."/>
            <person name="James T.Y."/>
            <person name="O'Malley M.A."/>
            <person name="Stajich J.E."/>
            <person name="Spatafora J.W."/>
            <person name="Visel A."/>
            <person name="Grigoriev I.V."/>
        </authorList>
    </citation>
    <scope>NUCLEOTIDE SEQUENCE [LARGE SCALE GENOMIC DNA]</scope>
    <source>
        <strain evidence="2 3">NRRL 3116</strain>
    </source>
</reference>
<proteinExistence type="predicted"/>
<organism evidence="2 3">
    <name type="scientific">Lobosporangium transversale</name>
    <dbReference type="NCBI Taxonomy" id="64571"/>
    <lineage>
        <taxon>Eukaryota</taxon>
        <taxon>Fungi</taxon>
        <taxon>Fungi incertae sedis</taxon>
        <taxon>Mucoromycota</taxon>
        <taxon>Mortierellomycotina</taxon>
        <taxon>Mortierellomycetes</taxon>
        <taxon>Mortierellales</taxon>
        <taxon>Mortierellaceae</taxon>
        <taxon>Lobosporangium</taxon>
    </lineage>
</organism>
<gene>
    <name evidence="2" type="ORF">BCR41DRAFT_21838</name>
</gene>
<dbReference type="Proteomes" id="UP000193648">
    <property type="component" value="Unassembled WGS sequence"/>
</dbReference>
<sequence>MSRPSSFLSHTQMLLIRDEALLRKHAVATFGHQGVLDLALLGAILGNSIHEIGRYEVTCDGHVIKGRYTIYELVHSGALAVTGRRRERKHRDYQCCGVIDGGIGYICSSTNNEEQLHSMMHLSILESTKAGESTGAKVSPGNQNLPPRIYPATLAGLFPALVFKALRRKSIRPPKFQHDDSVSCTPVASTFLMETGGSMSAAATTTIHTIHERTEAICASNLHSSSDAASLFTSNGVMDADSMLITRDNVLAKLVSQRLHRVKDLPLPRELCFLGAVSLPLPPVLRVMHVAWTMDFLNTKVTSVRRLRKQLRQQQQEPVAGTVSFEDKGGLSDEKLAIAAAKLPTGGLVFRPELYAHKMRIARLARARQQHMAAKKAASMGGNALSEATSMRRGPSSTSIPEENEEEEQAKEESENISKSSRRRSTVLTVKSPSFAKPMAQYISTKNLTTSARFTIISSKTHASSSVDSSTATGGGANKPVRQDKRLMQQLLSLENKVPRIVRQWAAAARPCFAEVLLQEDRLVQEWVDRQRIQVFLGCGYNNFSSFASSVSLAQKRVIPSPISTNQNNELGLSNSSSNNNNNTRNIVQSRVTSYHTKMNVSPVSTSHSLIQHPLSATKTSFPDGVRLVASPGHGSSRGSAIYQRSRPASASLMDRLSTGQQMLSMHLWLSLLVSPLSPEYMVQDQFRCIDS</sequence>
<evidence type="ECO:0000256" key="1">
    <source>
        <dbReference type="SAM" id="MobiDB-lite"/>
    </source>
</evidence>
<dbReference type="RefSeq" id="XP_021883092.1">
    <property type="nucleotide sequence ID" value="XM_022019994.1"/>
</dbReference>
<keyword evidence="3" id="KW-1185">Reference proteome</keyword>
<feature type="compositionally biased region" description="Low complexity" evidence="1">
    <location>
        <begin position="566"/>
        <end position="584"/>
    </location>
</feature>
<evidence type="ECO:0000313" key="2">
    <source>
        <dbReference type="EMBL" id="ORZ21841.1"/>
    </source>
</evidence>
<feature type="compositionally biased region" description="Polar residues" evidence="1">
    <location>
        <begin position="463"/>
        <end position="472"/>
    </location>
</feature>
<protein>
    <submittedName>
        <fullName evidence="2">Uncharacterized protein</fullName>
    </submittedName>
</protein>
<comment type="caution">
    <text evidence="2">The sequence shown here is derived from an EMBL/GenBank/DDBJ whole genome shotgun (WGS) entry which is preliminary data.</text>
</comment>
<dbReference type="OrthoDB" id="2443559at2759"/>
<dbReference type="GeneID" id="33561838"/>
<feature type="region of interest" description="Disordered" evidence="1">
    <location>
        <begin position="463"/>
        <end position="482"/>
    </location>
</feature>
<dbReference type="EMBL" id="MCFF01000011">
    <property type="protein sequence ID" value="ORZ21841.1"/>
    <property type="molecule type" value="Genomic_DNA"/>
</dbReference>
<accession>A0A1Y2GSP4</accession>
<name>A0A1Y2GSP4_9FUNG</name>
<feature type="region of interest" description="Disordered" evidence="1">
    <location>
        <begin position="372"/>
        <end position="430"/>
    </location>
</feature>
<feature type="region of interest" description="Disordered" evidence="1">
    <location>
        <begin position="564"/>
        <end position="584"/>
    </location>
</feature>
<evidence type="ECO:0000313" key="3">
    <source>
        <dbReference type="Proteomes" id="UP000193648"/>
    </source>
</evidence>
<dbReference type="InParanoid" id="A0A1Y2GSP4"/>
<dbReference type="AlphaFoldDB" id="A0A1Y2GSP4"/>